<dbReference type="Proteomes" id="UP001054837">
    <property type="component" value="Unassembled WGS sequence"/>
</dbReference>
<dbReference type="EMBL" id="BPLQ01012357">
    <property type="protein sequence ID" value="GIY64934.1"/>
    <property type="molecule type" value="Genomic_DNA"/>
</dbReference>
<dbReference type="AlphaFoldDB" id="A0AAV4V4U0"/>
<comment type="caution">
    <text evidence="1">The sequence shown here is derived from an EMBL/GenBank/DDBJ whole genome shotgun (WGS) entry which is preliminary data.</text>
</comment>
<name>A0AAV4V4U0_9ARAC</name>
<protein>
    <submittedName>
        <fullName evidence="1">Uncharacterized protein</fullName>
    </submittedName>
</protein>
<sequence>MKEYTYQRVYWVKRTEKKKKSRNRQPLFSGTLLLSIGEWASKSRPPPVTDTAAIVVDALLVTIHWKDTALQLYALVVHWKKSIWEFKLLHCSCDVLGLL</sequence>
<organism evidence="1 2">
    <name type="scientific">Caerostris darwini</name>
    <dbReference type="NCBI Taxonomy" id="1538125"/>
    <lineage>
        <taxon>Eukaryota</taxon>
        <taxon>Metazoa</taxon>
        <taxon>Ecdysozoa</taxon>
        <taxon>Arthropoda</taxon>
        <taxon>Chelicerata</taxon>
        <taxon>Arachnida</taxon>
        <taxon>Araneae</taxon>
        <taxon>Araneomorphae</taxon>
        <taxon>Entelegynae</taxon>
        <taxon>Araneoidea</taxon>
        <taxon>Araneidae</taxon>
        <taxon>Caerostris</taxon>
    </lineage>
</organism>
<reference evidence="1 2" key="1">
    <citation type="submission" date="2021-06" db="EMBL/GenBank/DDBJ databases">
        <title>Caerostris darwini draft genome.</title>
        <authorList>
            <person name="Kono N."/>
            <person name="Arakawa K."/>
        </authorList>
    </citation>
    <scope>NUCLEOTIDE SEQUENCE [LARGE SCALE GENOMIC DNA]</scope>
</reference>
<gene>
    <name evidence="1" type="ORF">CDAR_483221</name>
</gene>
<accession>A0AAV4V4U0</accession>
<evidence type="ECO:0000313" key="1">
    <source>
        <dbReference type="EMBL" id="GIY64934.1"/>
    </source>
</evidence>
<proteinExistence type="predicted"/>
<evidence type="ECO:0000313" key="2">
    <source>
        <dbReference type="Proteomes" id="UP001054837"/>
    </source>
</evidence>
<keyword evidence="2" id="KW-1185">Reference proteome</keyword>